<dbReference type="EMBL" id="FPKX01000017">
    <property type="protein sequence ID" value="SFZ97725.1"/>
    <property type="molecule type" value="Genomic_DNA"/>
</dbReference>
<evidence type="ECO:0000313" key="1">
    <source>
        <dbReference type="EMBL" id="SFZ97725.1"/>
    </source>
</evidence>
<reference evidence="1" key="1">
    <citation type="submission" date="2016-10" db="EMBL/GenBank/DDBJ databases">
        <authorList>
            <person name="de Groot N.N."/>
        </authorList>
    </citation>
    <scope>NUCLEOTIDE SEQUENCE</scope>
</reference>
<gene>
    <name evidence="1" type="ORF">MNB_SV-5-872</name>
</gene>
<accession>A0A1W1ECG5</accession>
<protein>
    <submittedName>
        <fullName evidence="1">Uncharacterized protein</fullName>
    </submittedName>
</protein>
<dbReference type="AlphaFoldDB" id="A0A1W1ECG5"/>
<proteinExistence type="predicted"/>
<organism evidence="1">
    <name type="scientific">hydrothermal vent metagenome</name>
    <dbReference type="NCBI Taxonomy" id="652676"/>
    <lineage>
        <taxon>unclassified sequences</taxon>
        <taxon>metagenomes</taxon>
        <taxon>ecological metagenomes</taxon>
    </lineage>
</organism>
<sequence>MKKILYSLLLCSFTMLNAESAANMFFDGGASALLVDKNTFYVEVSDEVTGGCLPKPDQLKKSMEDSLRSHGLKVIDKAEFMTPKVYISTLGFRINRMCVVDFTVNLSFPIVSEVPNATNVPSGNRTLIIYNYDVGRHIFNYPKRKMQRTLNKYVKEYGDKIYMRIAKSKDKIYVKFPSIEEEVKKKQKAQ</sequence>
<name>A0A1W1ECG5_9ZZZZ</name>